<dbReference type="GO" id="GO:0005829">
    <property type="term" value="C:cytosol"/>
    <property type="evidence" value="ECO:0007669"/>
    <property type="project" value="TreeGrafter"/>
</dbReference>
<keyword evidence="3" id="KW-0057">Aromatic amino acid biosynthesis</keyword>
<evidence type="ECO:0000256" key="3">
    <source>
        <dbReference type="ARBA" id="ARBA00023141"/>
    </source>
</evidence>
<dbReference type="GO" id="GO:0009073">
    <property type="term" value="P:aromatic amino acid family biosynthetic process"/>
    <property type="evidence" value="ECO:0007669"/>
    <property type="project" value="UniProtKB-KW"/>
</dbReference>
<dbReference type="PANTHER" id="PTHR21089">
    <property type="entry name" value="SHIKIMATE DEHYDROGENASE"/>
    <property type="match status" value="1"/>
</dbReference>
<feature type="domain" description="Shikimate dehydrogenase substrate binding N-terminal" evidence="6">
    <location>
        <begin position="1"/>
        <end position="70"/>
    </location>
</feature>
<feature type="domain" description="SDH C-terminal" evidence="7">
    <location>
        <begin position="214"/>
        <end position="244"/>
    </location>
</feature>
<dbReference type="InterPro" id="IPR006151">
    <property type="entry name" value="Shikm_DH/Glu-tRNA_Rdtase"/>
</dbReference>
<dbReference type="GO" id="GO:0004764">
    <property type="term" value="F:shikimate 3-dehydrogenase (NADP+) activity"/>
    <property type="evidence" value="ECO:0007669"/>
    <property type="project" value="UniProtKB-EC"/>
</dbReference>
<evidence type="ECO:0000313" key="8">
    <source>
        <dbReference type="EMBL" id="PYE56627.1"/>
    </source>
</evidence>
<dbReference type="InterPro" id="IPR036291">
    <property type="entry name" value="NAD(P)-bd_dom_sf"/>
</dbReference>
<dbReference type="CDD" id="cd01065">
    <property type="entry name" value="NAD_bind_Shikimate_DH"/>
    <property type="match status" value="1"/>
</dbReference>
<proteinExistence type="predicted"/>
<dbReference type="EMBL" id="QJSX01000001">
    <property type="protein sequence ID" value="PYE56627.1"/>
    <property type="molecule type" value="Genomic_DNA"/>
</dbReference>
<dbReference type="InterPro" id="IPR041121">
    <property type="entry name" value="SDH_C"/>
</dbReference>
<name>A0A318SFT4_9DEIO</name>
<reference evidence="8 9" key="1">
    <citation type="submission" date="2018-06" db="EMBL/GenBank/DDBJ databases">
        <title>Genomic Encyclopedia of Type Strains, Phase IV (KMG-IV): sequencing the most valuable type-strain genomes for metagenomic binning, comparative biology and taxonomic classification.</title>
        <authorList>
            <person name="Goeker M."/>
        </authorList>
    </citation>
    <scope>NUCLEOTIDE SEQUENCE [LARGE SCALE GENOMIC DNA]</scope>
    <source>
        <strain evidence="8 9">DSM 18048</strain>
    </source>
</reference>
<dbReference type="Gene3D" id="3.40.50.720">
    <property type="entry name" value="NAD(P)-binding Rossmann-like Domain"/>
    <property type="match status" value="1"/>
</dbReference>
<protein>
    <recommendedName>
        <fullName evidence="2">shikimate dehydrogenase (NADP(+))</fullName>
        <ecNumber evidence="2">1.1.1.25</ecNumber>
    </recommendedName>
</protein>
<dbReference type="Proteomes" id="UP000248326">
    <property type="component" value="Unassembled WGS sequence"/>
</dbReference>
<evidence type="ECO:0000256" key="4">
    <source>
        <dbReference type="ARBA" id="ARBA00049442"/>
    </source>
</evidence>
<accession>A0A318SFT4</accession>
<dbReference type="InterPro" id="IPR022893">
    <property type="entry name" value="Shikimate_DH_fam"/>
</dbReference>
<dbReference type="Pfam" id="PF18317">
    <property type="entry name" value="SDH_C"/>
    <property type="match status" value="1"/>
</dbReference>
<evidence type="ECO:0000256" key="1">
    <source>
        <dbReference type="ARBA" id="ARBA00004871"/>
    </source>
</evidence>
<evidence type="ECO:0000259" key="5">
    <source>
        <dbReference type="Pfam" id="PF01488"/>
    </source>
</evidence>
<evidence type="ECO:0000256" key="2">
    <source>
        <dbReference type="ARBA" id="ARBA00012962"/>
    </source>
</evidence>
<evidence type="ECO:0000259" key="6">
    <source>
        <dbReference type="Pfam" id="PF08501"/>
    </source>
</evidence>
<dbReference type="GO" id="GO:0009423">
    <property type="term" value="P:chorismate biosynthetic process"/>
    <property type="evidence" value="ECO:0007669"/>
    <property type="project" value="TreeGrafter"/>
</dbReference>
<dbReference type="EC" id="1.1.1.25" evidence="2"/>
<dbReference type="GO" id="GO:0050661">
    <property type="term" value="F:NADP binding"/>
    <property type="evidence" value="ECO:0007669"/>
    <property type="project" value="TreeGrafter"/>
</dbReference>
<keyword evidence="9" id="KW-1185">Reference proteome</keyword>
<dbReference type="Gene3D" id="3.40.50.10860">
    <property type="entry name" value="Leucine Dehydrogenase, chain A, domain 1"/>
    <property type="match status" value="1"/>
</dbReference>
<dbReference type="SUPFAM" id="SSF51735">
    <property type="entry name" value="NAD(P)-binding Rossmann-fold domains"/>
    <property type="match status" value="1"/>
</dbReference>
<comment type="pathway">
    <text evidence="1">Metabolic intermediate biosynthesis; chorismate biosynthesis; chorismate from D-erythrose 4-phosphate and phosphoenolpyruvate: step 4/7.</text>
</comment>
<sequence length="252" mass="26200">MHAAAFRAADLAGSYEARRVPSAELASAVTSLRTRDVLGANVSLPHKEAVVPLLDDLTPAARSVGAVNTIVRDGETLLGDNTDAPGLMAALSEVGAPKSGLAVVLGAGGAARAGVFALREAGFEVHVCNRNLDKAARLAEEFGVSWNAFGDVPWSDAALVVNATSAGLNAPDESPLPTFPPLPSNAFVYDMVYAPEDTRLVREARAAGSRAESGLSMLAQQARLSFLAWTGVDVSVKVFLNAAREAHARALK</sequence>
<dbReference type="PANTHER" id="PTHR21089:SF1">
    <property type="entry name" value="BIFUNCTIONAL 3-DEHYDROQUINATE DEHYDRATASE_SHIKIMATE DEHYDROGENASE, CHLOROPLASTIC"/>
    <property type="match status" value="1"/>
</dbReference>
<keyword evidence="3" id="KW-0028">Amino-acid biosynthesis</keyword>
<comment type="catalytic activity">
    <reaction evidence="4">
        <text>shikimate + NADP(+) = 3-dehydroshikimate + NADPH + H(+)</text>
        <dbReference type="Rhea" id="RHEA:17737"/>
        <dbReference type="ChEBI" id="CHEBI:15378"/>
        <dbReference type="ChEBI" id="CHEBI:16630"/>
        <dbReference type="ChEBI" id="CHEBI:36208"/>
        <dbReference type="ChEBI" id="CHEBI:57783"/>
        <dbReference type="ChEBI" id="CHEBI:58349"/>
        <dbReference type="EC" id="1.1.1.25"/>
    </reaction>
</comment>
<evidence type="ECO:0000313" key="9">
    <source>
        <dbReference type="Proteomes" id="UP000248326"/>
    </source>
</evidence>
<evidence type="ECO:0000259" key="7">
    <source>
        <dbReference type="Pfam" id="PF18317"/>
    </source>
</evidence>
<dbReference type="Pfam" id="PF08501">
    <property type="entry name" value="Shikimate_dh_N"/>
    <property type="match status" value="1"/>
</dbReference>
<dbReference type="Pfam" id="PF01488">
    <property type="entry name" value="Shikimate_DH"/>
    <property type="match status" value="1"/>
</dbReference>
<dbReference type="InterPro" id="IPR046346">
    <property type="entry name" value="Aminoacid_DH-like_N_sf"/>
</dbReference>
<dbReference type="GO" id="GO:0019632">
    <property type="term" value="P:shikimate metabolic process"/>
    <property type="evidence" value="ECO:0007669"/>
    <property type="project" value="TreeGrafter"/>
</dbReference>
<dbReference type="InterPro" id="IPR013708">
    <property type="entry name" value="Shikimate_DH-bd_N"/>
</dbReference>
<dbReference type="SUPFAM" id="SSF53223">
    <property type="entry name" value="Aminoacid dehydrogenase-like, N-terminal domain"/>
    <property type="match status" value="1"/>
</dbReference>
<comment type="caution">
    <text evidence="8">The sequence shown here is derived from an EMBL/GenBank/DDBJ whole genome shotgun (WGS) entry which is preliminary data.</text>
</comment>
<feature type="domain" description="Quinate/shikimate 5-dehydrogenase/glutamyl-tRNA reductase" evidence="5">
    <location>
        <begin position="98"/>
        <end position="146"/>
    </location>
</feature>
<organism evidence="8 9">
    <name type="scientific">Deinococcus yavapaiensis KR-236</name>
    <dbReference type="NCBI Taxonomy" id="694435"/>
    <lineage>
        <taxon>Bacteria</taxon>
        <taxon>Thermotogati</taxon>
        <taxon>Deinococcota</taxon>
        <taxon>Deinococci</taxon>
        <taxon>Deinococcales</taxon>
        <taxon>Deinococcaceae</taxon>
        <taxon>Deinococcus</taxon>
    </lineage>
</organism>
<gene>
    <name evidence="8" type="ORF">DES52_101432</name>
</gene>
<dbReference type="AlphaFoldDB" id="A0A318SFT4"/>